<dbReference type="EMBL" id="JACYWE010000001">
    <property type="protein sequence ID" value="MBD8505116.1"/>
    <property type="molecule type" value="Genomic_DNA"/>
</dbReference>
<dbReference type="InterPro" id="IPR050583">
    <property type="entry name" value="Mycobacterial_A85_antigen"/>
</dbReference>
<reference evidence="1" key="1">
    <citation type="submission" date="2020-09" db="EMBL/GenBank/DDBJ databases">
        <title>Hoyosella lacisalsi sp. nov., a halotolerant actinobacterium isolated from soil of Lake Gudzhirganskoe.</title>
        <authorList>
            <person name="Yang Q."/>
            <person name="Guo P.Y."/>
            <person name="Liu S.W."/>
            <person name="Li F.N."/>
            <person name="Sun C.H."/>
        </authorList>
    </citation>
    <scope>NUCLEOTIDE SEQUENCE</scope>
    <source>
        <strain evidence="1">G463</strain>
    </source>
</reference>
<gene>
    <name evidence="1" type="ORF">HT102_01250</name>
</gene>
<dbReference type="AlphaFoldDB" id="A0A927PL67"/>
<protein>
    <submittedName>
        <fullName evidence="1">Esterase family protein</fullName>
    </submittedName>
</protein>
<sequence>MHPGRVSEVFVNADLTIPRVPRVRVPRALRLALAALAPAVLAPALVLPVALVPAAHAVPQQVAPGSPASIVAVEQVSPTWSDILVDSPAMGRTIRVHVLHPAHSSPRPSFYLLDGNEASEVRSDWITKTDIVDFAASKDVNVVLPAGGEASYYTDWQRPDPELGVNMWETFLTEELPPLIDGSFHGNGRDAIGGISMGGQAALTLASRHPGQYQGIVAISACPLVAQAPYQGSVRAGIASRGGNATNMWGERDDPDWFAHDPSMNLDGLRGTDIYLYAGGGLPGVHEQGFDESVQSTILVGGPIEAGASLCTVDFAARLAGAGIPAMLDLRPTGTHSWPYWQDALRTAWPTVEASLQ</sequence>
<dbReference type="SUPFAM" id="SSF53474">
    <property type="entry name" value="alpha/beta-Hydrolases"/>
    <property type="match status" value="1"/>
</dbReference>
<keyword evidence="2" id="KW-1185">Reference proteome</keyword>
<evidence type="ECO:0000313" key="1">
    <source>
        <dbReference type="EMBL" id="MBD8505116.1"/>
    </source>
</evidence>
<dbReference type="Proteomes" id="UP000642993">
    <property type="component" value="Unassembled WGS sequence"/>
</dbReference>
<dbReference type="Pfam" id="PF00756">
    <property type="entry name" value="Esterase"/>
    <property type="match status" value="1"/>
</dbReference>
<evidence type="ECO:0000313" key="2">
    <source>
        <dbReference type="Proteomes" id="UP000642993"/>
    </source>
</evidence>
<dbReference type="GO" id="GO:0016747">
    <property type="term" value="F:acyltransferase activity, transferring groups other than amino-acyl groups"/>
    <property type="evidence" value="ECO:0007669"/>
    <property type="project" value="TreeGrafter"/>
</dbReference>
<dbReference type="Gene3D" id="3.40.50.1820">
    <property type="entry name" value="alpha/beta hydrolase"/>
    <property type="match status" value="1"/>
</dbReference>
<proteinExistence type="predicted"/>
<organism evidence="1 2">
    <name type="scientific">Lolliginicoccus lacisalsi</name>
    <dbReference type="NCBI Taxonomy" id="2742202"/>
    <lineage>
        <taxon>Bacteria</taxon>
        <taxon>Bacillati</taxon>
        <taxon>Actinomycetota</taxon>
        <taxon>Actinomycetes</taxon>
        <taxon>Mycobacteriales</taxon>
        <taxon>Hoyosellaceae</taxon>
        <taxon>Lolliginicoccus</taxon>
    </lineage>
</organism>
<dbReference type="PANTHER" id="PTHR48098:SF1">
    <property type="entry name" value="DIACYLGLYCEROL ACYLTRANSFERASE_MYCOLYLTRANSFERASE AG85A"/>
    <property type="match status" value="1"/>
</dbReference>
<dbReference type="InterPro" id="IPR000801">
    <property type="entry name" value="Esterase-like"/>
</dbReference>
<comment type="caution">
    <text evidence="1">The sequence shown here is derived from an EMBL/GenBank/DDBJ whole genome shotgun (WGS) entry which is preliminary data.</text>
</comment>
<name>A0A927PL67_9ACTN</name>
<dbReference type="PANTHER" id="PTHR48098">
    <property type="entry name" value="ENTEROCHELIN ESTERASE-RELATED"/>
    <property type="match status" value="1"/>
</dbReference>
<accession>A0A927PL67</accession>
<dbReference type="InterPro" id="IPR029058">
    <property type="entry name" value="AB_hydrolase_fold"/>
</dbReference>